<dbReference type="EMBL" id="CP003282">
    <property type="protein sequence ID" value="AFG37833.1"/>
    <property type="molecule type" value="Genomic_DNA"/>
</dbReference>
<dbReference type="PATRIC" id="fig|889378.3.peg.1765"/>
<dbReference type="KEGG" id="sfc:Spiaf_1776"/>
<dbReference type="HOGENOM" id="CLU_091231_0_0_12"/>
<organism evidence="1 2">
    <name type="scientific">Spirochaeta africana (strain ATCC 700263 / DSM 8902 / Z-7692)</name>
    <dbReference type="NCBI Taxonomy" id="889378"/>
    <lineage>
        <taxon>Bacteria</taxon>
        <taxon>Pseudomonadati</taxon>
        <taxon>Spirochaetota</taxon>
        <taxon>Spirochaetia</taxon>
        <taxon>Spirochaetales</taxon>
        <taxon>Spirochaetaceae</taxon>
        <taxon>Spirochaeta</taxon>
    </lineage>
</organism>
<dbReference type="AlphaFoldDB" id="H9UJZ0"/>
<reference evidence="2" key="1">
    <citation type="journal article" date="2013" name="Stand. Genomic Sci.">
        <title>Complete genome sequence of the halophilic bacterium Spirochaeta africana type strain (Z-7692(T)) from the alkaline Lake Magadi in the East African Rift.</title>
        <authorList>
            <person name="Liolos K."/>
            <person name="Abt B."/>
            <person name="Scheuner C."/>
            <person name="Teshima H."/>
            <person name="Held B."/>
            <person name="Lapidus A."/>
            <person name="Nolan M."/>
            <person name="Lucas S."/>
            <person name="Deshpande S."/>
            <person name="Cheng J.F."/>
            <person name="Tapia R."/>
            <person name="Goodwin L.A."/>
            <person name="Pitluck S."/>
            <person name="Pagani I."/>
            <person name="Ivanova N."/>
            <person name="Mavromatis K."/>
            <person name="Mikhailova N."/>
            <person name="Huntemann M."/>
            <person name="Pati A."/>
            <person name="Chen A."/>
            <person name="Palaniappan K."/>
            <person name="Land M."/>
            <person name="Rohde M."/>
            <person name="Tindall B.J."/>
            <person name="Detter J.C."/>
            <person name="Goker M."/>
            <person name="Bristow J."/>
            <person name="Eisen J.A."/>
            <person name="Markowitz V."/>
            <person name="Hugenholtz P."/>
            <person name="Woyke T."/>
            <person name="Klenk H.P."/>
            <person name="Kyrpides N.C."/>
        </authorList>
    </citation>
    <scope>NUCLEOTIDE SEQUENCE</scope>
    <source>
        <strain evidence="2">ATCC 700263 / DSM 8902 / Z-7692</strain>
    </source>
</reference>
<dbReference type="Proteomes" id="UP000007383">
    <property type="component" value="Chromosome"/>
</dbReference>
<gene>
    <name evidence="1" type="ordered locus">Spiaf_1776</name>
</gene>
<dbReference type="STRING" id="889378.Spiaf_1776"/>
<sequence>MAADSRITFNMERTNGGTTIQHVAVGISDANRKLFRTAAGIGISVYGAAAVGGIPIAGYIDSFLEQIDSEKKPPAPHAVAHKLNEYFQEFESVPETQFHVAGYHTGTAPPDPQVWHVDLKHNSVQQKNPEDKQGATWGGEADIITRLLAPVATLASPGVIQSELPYQRIPFEFFTLQDAIDFSIFAVRSTIEAIRFMPRPKTVGGPIDILAITPKDSRWIQHKELHA</sequence>
<proteinExistence type="predicted"/>
<evidence type="ECO:0000313" key="1">
    <source>
        <dbReference type="EMBL" id="AFG37833.1"/>
    </source>
</evidence>
<evidence type="ECO:0000313" key="2">
    <source>
        <dbReference type="Proteomes" id="UP000007383"/>
    </source>
</evidence>
<accession>H9UJZ0</accession>
<dbReference type="eggNOG" id="ENOG50334FQ">
    <property type="taxonomic scope" value="Bacteria"/>
</dbReference>
<keyword evidence="2" id="KW-1185">Reference proteome</keyword>
<name>H9UJZ0_SPIAZ</name>
<protein>
    <submittedName>
        <fullName evidence="1">Uncharacterized protein</fullName>
    </submittedName>
</protein>